<dbReference type="eggNOG" id="arCOG01262">
    <property type="taxonomic scope" value="Archaea"/>
</dbReference>
<sequence length="233" mass="25311">MATERVLIAGTGENLGYFTALNLLKSGFKVSIIARNKEKLENMGSELRKYGDIEYFAVDLSKREGLASLKKHFSSLNYQIKGVVVEVGGYASDSLDSITAFDQMIEANLKIPILVLSAISGMLDKGSSIVFITSVFASRKIAESSVSYSLSKAGLNRLVEISAKILRQKGIRVNGISTSIISQKPHDKDKIEWQPGTQNVDPELISNVVVFLMSDLSLGVTGNIIYVDKGSSL</sequence>
<dbReference type="HOGENOM" id="CLU_010194_1_2_2"/>
<dbReference type="PANTHER" id="PTHR43477">
    <property type="entry name" value="DIHYDROANTICAPSIN 7-DEHYDROGENASE"/>
    <property type="match status" value="1"/>
</dbReference>
<dbReference type="GeneID" id="1441199"/>
<dbReference type="KEGG" id="tvo:TVG1116741"/>
<dbReference type="PhylomeDB" id="Q979S4"/>
<dbReference type="PaxDb" id="273116-14325324"/>
<dbReference type="InterPro" id="IPR036291">
    <property type="entry name" value="NAD(P)-bd_dom_sf"/>
</dbReference>
<comment type="similarity">
    <text evidence="1">Belongs to the short-chain dehydrogenases/reductases (SDR) family.</text>
</comment>
<evidence type="ECO:0000313" key="4">
    <source>
        <dbReference type="Proteomes" id="UP000001017"/>
    </source>
</evidence>
<evidence type="ECO:0000313" key="3">
    <source>
        <dbReference type="EMBL" id="BAB60228.1"/>
    </source>
</evidence>
<name>Q979S4_THEVO</name>
<dbReference type="Gene3D" id="3.40.50.720">
    <property type="entry name" value="NAD(P)-binding Rossmann-like Domain"/>
    <property type="match status" value="1"/>
</dbReference>
<dbReference type="STRING" id="273116.gene:9381882"/>
<dbReference type="AlphaFoldDB" id="Q979S4"/>
<evidence type="ECO:0000256" key="2">
    <source>
        <dbReference type="ARBA" id="ARBA00023002"/>
    </source>
</evidence>
<organism evidence="3 4">
    <name type="scientific">Thermoplasma volcanium (strain ATCC 51530 / DSM 4299 / JCM 9571 / NBRC 15438 / GSS1)</name>
    <dbReference type="NCBI Taxonomy" id="273116"/>
    <lineage>
        <taxon>Archaea</taxon>
        <taxon>Methanobacteriati</taxon>
        <taxon>Thermoplasmatota</taxon>
        <taxon>Thermoplasmata</taxon>
        <taxon>Thermoplasmatales</taxon>
        <taxon>Thermoplasmataceae</taxon>
        <taxon>Thermoplasma</taxon>
    </lineage>
</organism>
<dbReference type="Pfam" id="PF13561">
    <property type="entry name" value="adh_short_C2"/>
    <property type="match status" value="1"/>
</dbReference>
<dbReference type="OrthoDB" id="57317at2157"/>
<reference evidence="3 4" key="1">
    <citation type="journal article" date="1999" name="Proc. Jpn. Acad.">
        <title>Determination of the complete genomic DNA sequence of Thermoplasma volvanium GSS1.</title>
        <authorList>
            <person name="Kawashima T."/>
            <person name="Yamamoto Y."/>
            <person name="Aramaki H."/>
            <person name="Nunoshiba T."/>
            <person name="Kawamoto T."/>
            <person name="Watanabe K."/>
            <person name="Yamazaki M."/>
            <person name="Kanehori K."/>
            <person name="Amano N."/>
            <person name="Ohya Y."/>
            <person name="Makino K."/>
            <person name="Suzuki M."/>
        </authorList>
    </citation>
    <scope>NUCLEOTIDE SEQUENCE [LARGE SCALE GENOMIC DNA]</scope>
    <source>
        <strain evidence="4">ATCC 51530 / DSM 4299 / JCM 9571 / NBRC 15438 / GSS1</strain>
    </source>
</reference>
<dbReference type="Proteomes" id="UP000001017">
    <property type="component" value="Chromosome"/>
</dbReference>
<protein>
    <submittedName>
        <fullName evidence="3">3-oxoacyl-acyl carrier protein reductase</fullName>
    </submittedName>
</protein>
<keyword evidence="2" id="KW-0560">Oxidoreductase</keyword>
<dbReference type="PANTHER" id="PTHR43477:SF1">
    <property type="entry name" value="DIHYDROANTICAPSIN 7-DEHYDROGENASE"/>
    <property type="match status" value="1"/>
</dbReference>
<dbReference type="InterPro" id="IPR002347">
    <property type="entry name" value="SDR_fam"/>
</dbReference>
<keyword evidence="4" id="KW-1185">Reference proteome</keyword>
<dbReference type="EMBL" id="BA000011">
    <property type="protein sequence ID" value="BAB60228.1"/>
    <property type="molecule type" value="Genomic_DNA"/>
</dbReference>
<dbReference type="SUPFAM" id="SSF51735">
    <property type="entry name" value="NAD(P)-binding Rossmann-fold domains"/>
    <property type="match status" value="1"/>
</dbReference>
<proteinExistence type="inferred from homology"/>
<dbReference type="SMR" id="Q979S4"/>
<gene>
    <name evidence="3" type="ORF">TVG1116741</name>
</gene>
<dbReference type="RefSeq" id="WP_010917317.1">
    <property type="nucleotide sequence ID" value="NC_002689.2"/>
</dbReference>
<dbReference type="InterPro" id="IPR051122">
    <property type="entry name" value="SDR_DHRS6-like"/>
</dbReference>
<reference evidence="3 4" key="2">
    <citation type="journal article" date="2000" name="Proc. Natl. Acad. Sci. U.S.A.">
        <title>Archaeal adaptation to higher temperatures revealed by genomic sequence of Thermoplasma volcanium.</title>
        <authorList>
            <person name="Kawashima T."/>
            <person name="Amano N."/>
            <person name="Koike H."/>
            <person name="Makino S."/>
            <person name="Higuchi S."/>
            <person name="Kawashima-Ohya Y."/>
            <person name="Watanabe K."/>
            <person name="Yamazaki M."/>
            <person name="Kanehori K."/>
            <person name="Kawamoto T."/>
            <person name="Nunoshiba T."/>
            <person name="Yamamoto Y."/>
            <person name="Aramaki H."/>
            <person name="Makino K."/>
            <person name="Suzuki M."/>
        </authorList>
    </citation>
    <scope>NUCLEOTIDE SEQUENCE [LARGE SCALE GENOMIC DNA]</scope>
    <source>
        <strain evidence="4">ATCC 51530 / DSM 4299 / JCM 9571 / NBRC 15438 / GSS1</strain>
    </source>
</reference>
<dbReference type="PRINTS" id="PR00081">
    <property type="entry name" value="GDHRDH"/>
</dbReference>
<evidence type="ECO:0000256" key="1">
    <source>
        <dbReference type="ARBA" id="ARBA00006484"/>
    </source>
</evidence>
<accession>Q979S4</accession>
<dbReference type="CDD" id="cd05233">
    <property type="entry name" value="SDR_c"/>
    <property type="match status" value="1"/>
</dbReference>
<dbReference type="GO" id="GO:0016491">
    <property type="term" value="F:oxidoreductase activity"/>
    <property type="evidence" value="ECO:0007669"/>
    <property type="project" value="UniProtKB-KW"/>
</dbReference>